<evidence type="ECO:0000259" key="3">
    <source>
        <dbReference type="Pfam" id="PF03399"/>
    </source>
</evidence>
<comment type="caution">
    <text evidence="4">The sequence shown here is derived from an EMBL/GenBank/DDBJ whole genome shotgun (WGS) entry which is preliminary data.</text>
</comment>
<dbReference type="InterPro" id="IPR005062">
    <property type="entry name" value="SAC3/GANP/THP3_conserved"/>
</dbReference>
<feature type="compositionally biased region" description="Basic and acidic residues" evidence="2">
    <location>
        <begin position="1413"/>
        <end position="1424"/>
    </location>
</feature>
<name>A0ABR3XPW7_9PEZI</name>
<keyword evidence="5" id="KW-1185">Reference proteome</keyword>
<feature type="compositionally biased region" description="Low complexity" evidence="2">
    <location>
        <begin position="69"/>
        <end position="85"/>
    </location>
</feature>
<proteinExistence type="predicted"/>
<dbReference type="Pfam" id="PF03399">
    <property type="entry name" value="SAC3_GANP"/>
    <property type="match status" value="1"/>
</dbReference>
<feature type="compositionally biased region" description="Basic and acidic residues" evidence="2">
    <location>
        <begin position="1287"/>
        <end position="1296"/>
    </location>
</feature>
<feature type="region of interest" description="Disordered" evidence="2">
    <location>
        <begin position="1"/>
        <end position="283"/>
    </location>
</feature>
<dbReference type="PANTHER" id="PTHR12436:SF3">
    <property type="entry name" value="GERMINAL-CENTER ASSOCIATED NUCLEAR PROTEIN"/>
    <property type="match status" value="1"/>
</dbReference>
<feature type="compositionally biased region" description="Low complexity" evidence="2">
    <location>
        <begin position="40"/>
        <end position="54"/>
    </location>
</feature>
<feature type="compositionally biased region" description="Polar residues" evidence="2">
    <location>
        <begin position="1062"/>
        <end position="1071"/>
    </location>
</feature>
<feature type="compositionally biased region" description="Polar residues" evidence="2">
    <location>
        <begin position="243"/>
        <end position="256"/>
    </location>
</feature>
<accession>A0ABR3XPW7</accession>
<evidence type="ECO:0000256" key="1">
    <source>
        <dbReference type="SAM" id="Coils"/>
    </source>
</evidence>
<reference evidence="4 5" key="1">
    <citation type="journal article" date="2024" name="Commun. Biol.">
        <title>Comparative genomic analysis of thermophilic fungi reveals convergent evolutionary adaptations and gene losses.</title>
        <authorList>
            <person name="Steindorff A.S."/>
            <person name="Aguilar-Pontes M.V."/>
            <person name="Robinson A.J."/>
            <person name="Andreopoulos B."/>
            <person name="LaButti K."/>
            <person name="Kuo A."/>
            <person name="Mondo S."/>
            <person name="Riley R."/>
            <person name="Otillar R."/>
            <person name="Haridas S."/>
            <person name="Lipzen A."/>
            <person name="Grimwood J."/>
            <person name="Schmutz J."/>
            <person name="Clum A."/>
            <person name="Reid I.D."/>
            <person name="Moisan M.C."/>
            <person name="Butler G."/>
            <person name="Nguyen T.T.M."/>
            <person name="Dewar K."/>
            <person name="Conant G."/>
            <person name="Drula E."/>
            <person name="Henrissat B."/>
            <person name="Hansel C."/>
            <person name="Singer S."/>
            <person name="Hutchinson M.I."/>
            <person name="de Vries R.P."/>
            <person name="Natvig D.O."/>
            <person name="Powell A.J."/>
            <person name="Tsang A."/>
            <person name="Grigoriev I.V."/>
        </authorList>
    </citation>
    <scope>NUCLEOTIDE SEQUENCE [LARGE SCALE GENOMIC DNA]</scope>
    <source>
        <strain evidence="4 5">ATCC 24622</strain>
    </source>
</reference>
<feature type="compositionally biased region" description="Polar residues" evidence="2">
    <location>
        <begin position="26"/>
        <end position="37"/>
    </location>
</feature>
<evidence type="ECO:0000256" key="2">
    <source>
        <dbReference type="SAM" id="MobiDB-lite"/>
    </source>
</evidence>
<dbReference type="Gene3D" id="1.25.40.990">
    <property type="match status" value="1"/>
</dbReference>
<feature type="compositionally biased region" description="Polar residues" evidence="2">
    <location>
        <begin position="1484"/>
        <end position="1493"/>
    </location>
</feature>
<feature type="region of interest" description="Disordered" evidence="2">
    <location>
        <begin position="901"/>
        <end position="977"/>
    </location>
</feature>
<feature type="compositionally biased region" description="Polar residues" evidence="2">
    <location>
        <begin position="784"/>
        <end position="806"/>
    </location>
</feature>
<dbReference type="PANTHER" id="PTHR12436">
    <property type="entry name" value="80 KDA MCM3-ASSOCIATED PROTEIN"/>
    <property type="match status" value="1"/>
</dbReference>
<sequence>MMAPGQYSFGAPSVKPASNPFAVNPFAQQSTTKSTTPFGAPSSSSSFSAPFSAAVTGISSSSQRPVANPFGTPSASASSAGFGAPLLQPPSNGVKLGAPSPFGTNAAAGSSNAFGAPAQPAQGFSGATAPNAGPFGSSSSSSPAFGPPSAAVKNPFGAPSTTAMNSLDVSSKPGVSRAPSPSDPYARNLKQPPPQASNGQNIKAQSGAAGKPSCVDRTRTGGQTPPLKNGKRGQSAAPGSGGNSNKPAFGQANNTSKELDRPDVWRPGPKKPLTNHTAQPAEETRKLSAFAGEFADKLNEKLRNDGLNAPQWPTEPGNPMKRAAMDKLKEVYKKYRAKVYASLRRAELIDDPDKRRKLEDALAFKGICEDMCPEYEQVTRICEYDVKPEEKTPAPDGLSMWPDPSRMVKKFGRSAAGQDAPLPMDIRSVDALRRTTDYLLGELLQRDEDLPTLHNFLWDRTRAVRKDFTFHSTKTPEEMRVLVYCFETITRFHAIALHLLSRPGFAAEDFDQKQEIEQLGRSLLSLIEAYDDCRKKGIECENESEFRAYHLLLNSHDPFIVQRSLEWGREVWYESDDVQLALSLVHAMQSVDEARGPLRPFLGSTLSDGVFTNFFAMVGSPAVSYTMACIAEIHFTYVRQCILKVLVKAYARRRDWPKDITPAVLNRMLRFDTDEEAVRFAEQHDFEFISENTDQPYLALKSKRRHVPSPRVLQSYSGKIVERKRGDRSLPYVIHNTVYEEIAPETANQEEAALEDDADSLFVSQPTGSVAWPRPQLQDESRRQSLSSPVVSPGATKNATDTTSGNPFLGSQEPRSPFLPAASISPSPSTSGHVGAGMSSKEPTLFTSQTAQQSVQATPASSDIQLNKTITLVKPGISSSASLCPVSSSSSSPFATVQAETSPLSPFTTPKGGVPPSKAFQPLNSGTSELPPANDPAICGSASSADQTSKPPSVQFSATSSPANQSSAPSIPPAGQMLPKSVLISQNQSAPTNMTSTTVKPAQRYTGGGGTLLGQSTSAQAPAVSSQKLEQPLSLPGSASGTGTAASMSISKSLAKVPPTPSSSATQQVQPKPSRKELMDGLNKWYVLGDDGLLEQFVETTVIDLLQDTFDQWQRDAAERKRKEEDEQSWAAARAFRTHSLGMRYFYRWRELARARAQRRLLLEGRAKMRAYREQERAAELARREAARKAEEKAQRRATMGDDVARLLGLDRQRWQRRTKEENGGVEDQLLASGVFSGVRDGREAVRRVVREVDLKDATRRRASSVLSTATITTARTPASQQQQTPPRKEGWKTRSLREQYVQDAGGWRSRSNSFGSSSLYAPTSSFRTSLPAPAKATNFSRKRSLGADATGREAASAHNRKSIKSRHWEMRARGLVLMPNGQWLPESIALQIQEGKRFKGIGDCGIGSGNRTEGEDGQQHESDGGVYGNKEVGHEVFDEDYRDREVESADAANALDADQIARQERLDRLAARFGFSIRRRNGYTGSDNSASTGVGGNDSVIATPATKRKRPVDDEVYDDDGEGPLLRRSPVRLRDESFAVADEEGENEEGGKAVEDTIQMVEDLQRMVRELHEDMDNLDEDRPWFREQVELMEKNQSMWD</sequence>
<feature type="compositionally biased region" description="Polar residues" evidence="2">
    <location>
        <begin position="1265"/>
        <end position="1286"/>
    </location>
</feature>
<gene>
    <name evidence="4" type="ORF">VTK73DRAFT_8177</name>
</gene>
<evidence type="ECO:0000313" key="5">
    <source>
        <dbReference type="Proteomes" id="UP001586593"/>
    </source>
</evidence>
<feature type="region of interest" description="Disordered" evidence="2">
    <location>
        <begin position="1408"/>
        <end position="1431"/>
    </location>
</feature>
<feature type="domain" description="SAC3/GANP/THP3 conserved" evidence="3">
    <location>
        <begin position="371"/>
        <end position="688"/>
    </location>
</feature>
<dbReference type="InterPro" id="IPR045107">
    <property type="entry name" value="SAC3/GANP/THP3"/>
</dbReference>
<feature type="compositionally biased region" description="Low complexity" evidence="2">
    <location>
        <begin position="1037"/>
        <end position="1047"/>
    </location>
</feature>
<feature type="region of interest" description="Disordered" evidence="2">
    <location>
        <begin position="1325"/>
        <end position="1364"/>
    </location>
</feature>
<feature type="compositionally biased region" description="Low complexity" evidence="2">
    <location>
        <begin position="129"/>
        <end position="151"/>
    </location>
</feature>
<keyword evidence="1" id="KW-0175">Coiled coil</keyword>
<feature type="region of interest" description="Disordered" evidence="2">
    <location>
        <begin position="1483"/>
        <end position="1532"/>
    </location>
</feature>
<protein>
    <recommendedName>
        <fullName evidence="3">SAC3/GANP/THP3 conserved domain-containing protein</fullName>
    </recommendedName>
</protein>
<feature type="compositionally biased region" description="Polar residues" evidence="2">
    <location>
        <begin position="941"/>
        <end position="969"/>
    </location>
</feature>
<evidence type="ECO:0000313" key="4">
    <source>
        <dbReference type="EMBL" id="KAL1878042.1"/>
    </source>
</evidence>
<feature type="coiled-coil region" evidence="1">
    <location>
        <begin position="1555"/>
        <end position="1582"/>
    </location>
</feature>
<feature type="region of interest" description="Disordered" evidence="2">
    <location>
        <begin position="1260"/>
        <end position="1296"/>
    </location>
</feature>
<feature type="compositionally biased region" description="Polar residues" evidence="2">
    <location>
        <begin position="1015"/>
        <end position="1029"/>
    </location>
</feature>
<feature type="compositionally biased region" description="Low complexity" evidence="2">
    <location>
        <begin position="816"/>
        <end position="831"/>
    </location>
</feature>
<feature type="compositionally biased region" description="Polar residues" evidence="2">
    <location>
        <begin position="159"/>
        <end position="169"/>
    </location>
</feature>
<feature type="compositionally biased region" description="Low complexity" evidence="2">
    <location>
        <begin position="105"/>
        <end position="118"/>
    </location>
</feature>
<feature type="compositionally biased region" description="Polar residues" evidence="2">
    <location>
        <begin position="989"/>
        <end position="1000"/>
    </location>
</feature>
<dbReference type="Proteomes" id="UP001586593">
    <property type="component" value="Unassembled WGS sequence"/>
</dbReference>
<feature type="region of interest" description="Disordered" evidence="2">
    <location>
        <begin position="989"/>
        <end position="1076"/>
    </location>
</feature>
<feature type="region of interest" description="Disordered" evidence="2">
    <location>
        <begin position="765"/>
        <end position="841"/>
    </location>
</feature>
<dbReference type="EMBL" id="JAZHXJ010000058">
    <property type="protein sequence ID" value="KAL1878042.1"/>
    <property type="molecule type" value="Genomic_DNA"/>
</dbReference>
<organism evidence="4 5">
    <name type="scientific">Phialemonium thermophilum</name>
    <dbReference type="NCBI Taxonomy" id="223376"/>
    <lineage>
        <taxon>Eukaryota</taxon>
        <taxon>Fungi</taxon>
        <taxon>Dikarya</taxon>
        <taxon>Ascomycota</taxon>
        <taxon>Pezizomycotina</taxon>
        <taxon>Sordariomycetes</taxon>
        <taxon>Sordariomycetidae</taxon>
        <taxon>Cephalothecales</taxon>
        <taxon>Cephalothecaceae</taxon>
        <taxon>Phialemonium</taxon>
    </lineage>
</organism>